<accession>A0ABN1JZD0</accession>
<proteinExistence type="predicted"/>
<dbReference type="EMBL" id="BAAAGF010000006">
    <property type="protein sequence ID" value="GAA0750201.1"/>
    <property type="molecule type" value="Genomic_DNA"/>
</dbReference>
<comment type="caution">
    <text evidence="1">The sequence shown here is derived from an EMBL/GenBank/DDBJ whole genome shotgun (WGS) entry which is preliminary data.</text>
</comment>
<sequence>MTAKTTKQLLLESIIKPFERIEVPPTVLSIDGVRFGSLGNFSCLTGKSKSRKTYLLSIFIAAALDSEEEIFQRIRSEVSGTNILHFDTEQAKHDTQKVSKRIHRLLERKEEIENYKCYCLRPHLPQTRIAIIEEAIYNTPNLKMVVIDGIADLIVGYNNEEKATEIINKFLKWTFELNIHIITVIHQNKGDNNAKGHLGSFVYQKAETVLSVEKDGNVSKVMTSHSRGVEIPPMSFSVNENDLPFFVDYIPSVNSKSKPTNPFDMDPDVHKNLLQDVFKNEDAITYSTLKEKIKFFLGSYSLPNGDSKCKEFLRYYKELKYITQEKNQGPYKLNKQWWVG</sequence>
<gene>
    <name evidence="1" type="ORF">GCM10009431_30530</name>
</gene>
<dbReference type="Proteomes" id="UP001500736">
    <property type="component" value="Unassembled WGS sequence"/>
</dbReference>
<reference evidence="1 2" key="1">
    <citation type="journal article" date="2019" name="Int. J. Syst. Evol. Microbiol.">
        <title>The Global Catalogue of Microorganisms (GCM) 10K type strain sequencing project: providing services to taxonomists for standard genome sequencing and annotation.</title>
        <authorList>
            <consortium name="The Broad Institute Genomics Platform"/>
            <consortium name="The Broad Institute Genome Sequencing Center for Infectious Disease"/>
            <person name="Wu L."/>
            <person name="Ma J."/>
        </authorList>
    </citation>
    <scope>NUCLEOTIDE SEQUENCE [LARGE SCALE GENOMIC DNA]</scope>
    <source>
        <strain evidence="1 2">JCM 15976</strain>
    </source>
</reference>
<evidence type="ECO:0000313" key="1">
    <source>
        <dbReference type="EMBL" id="GAA0750201.1"/>
    </source>
</evidence>
<organism evidence="1 2">
    <name type="scientific">Gaetbulibacter jejuensis</name>
    <dbReference type="NCBI Taxonomy" id="584607"/>
    <lineage>
        <taxon>Bacteria</taxon>
        <taxon>Pseudomonadati</taxon>
        <taxon>Bacteroidota</taxon>
        <taxon>Flavobacteriia</taxon>
        <taxon>Flavobacteriales</taxon>
        <taxon>Flavobacteriaceae</taxon>
        <taxon>Gaetbulibacter</taxon>
    </lineage>
</organism>
<dbReference type="InterPro" id="IPR027417">
    <property type="entry name" value="P-loop_NTPase"/>
</dbReference>
<evidence type="ECO:0000313" key="2">
    <source>
        <dbReference type="Proteomes" id="UP001500736"/>
    </source>
</evidence>
<dbReference type="Gene3D" id="3.40.50.300">
    <property type="entry name" value="P-loop containing nucleotide triphosphate hydrolases"/>
    <property type="match status" value="1"/>
</dbReference>
<dbReference type="SUPFAM" id="SSF52540">
    <property type="entry name" value="P-loop containing nucleoside triphosphate hydrolases"/>
    <property type="match status" value="1"/>
</dbReference>
<protein>
    <submittedName>
        <fullName evidence="1">AAA family ATPase</fullName>
    </submittedName>
</protein>
<dbReference type="Pfam" id="PF13481">
    <property type="entry name" value="AAA_25"/>
    <property type="match status" value="1"/>
</dbReference>
<keyword evidence="2" id="KW-1185">Reference proteome</keyword>
<name>A0ABN1JZD0_9FLAO</name>
<dbReference type="RefSeq" id="WP_343799688.1">
    <property type="nucleotide sequence ID" value="NZ_BAAAGF010000006.1"/>
</dbReference>